<organism evidence="1 2">
    <name type="scientific">Heyndrickxia coagulans 36D1</name>
    <dbReference type="NCBI Taxonomy" id="345219"/>
    <lineage>
        <taxon>Bacteria</taxon>
        <taxon>Bacillati</taxon>
        <taxon>Bacillota</taxon>
        <taxon>Bacilli</taxon>
        <taxon>Bacillales</taxon>
        <taxon>Bacillaceae</taxon>
        <taxon>Heyndrickxia</taxon>
    </lineage>
</organism>
<proteinExistence type="predicted"/>
<name>G2TK42_HEYCO</name>
<dbReference type="GeneID" id="29813264"/>
<protein>
    <submittedName>
        <fullName evidence="1">Uncharacterized protein</fullName>
    </submittedName>
</protein>
<dbReference type="KEGG" id="bag:Bcoa_1856"/>
<accession>G2TK42</accession>
<dbReference type="EMBL" id="CP003056">
    <property type="protein sequence ID" value="AEP01043.1"/>
    <property type="molecule type" value="Genomic_DNA"/>
</dbReference>
<evidence type="ECO:0000313" key="1">
    <source>
        <dbReference type="EMBL" id="AEP01043.1"/>
    </source>
</evidence>
<dbReference type="Proteomes" id="UP000009283">
    <property type="component" value="Chromosome"/>
</dbReference>
<dbReference type="AlphaFoldDB" id="G2TK42"/>
<dbReference type="RefSeq" id="WP_014097127.1">
    <property type="nucleotide sequence ID" value="NC_016023.1"/>
</dbReference>
<gene>
    <name evidence="1" type="ORF">Bcoa_1856</name>
</gene>
<sequence length="34" mass="3823">MKRTSFLLDTAGLKELLQTDDANRIFLKAGRDGQ</sequence>
<evidence type="ECO:0000313" key="2">
    <source>
        <dbReference type="Proteomes" id="UP000009283"/>
    </source>
</evidence>
<dbReference type="HOGENOM" id="CLU_3371941_0_0_9"/>
<reference evidence="1 2" key="1">
    <citation type="journal article" date="2011" name="Stand. Genomic Sci.">
        <title>Complete Genome Sequence of a thermotolerant sporogenic lactic acid bacterium, Bacillus coagulans strain 36D1.</title>
        <authorList>
            <person name="Rhee M.S."/>
            <person name="Moritz B.E."/>
            <person name="Xie G."/>
            <person name="Glavina Del Rio T."/>
            <person name="Dalin E."/>
            <person name="Tice H."/>
            <person name="Bruce D."/>
            <person name="Goodwin L."/>
            <person name="Chertkov O."/>
            <person name="Brettin T."/>
            <person name="Han C."/>
            <person name="Detter C."/>
            <person name="Pitluck S."/>
            <person name="Land M.L."/>
            <person name="Patel M."/>
            <person name="Ou M."/>
            <person name="Harbrucker R."/>
            <person name="Ingram L.O."/>
            <person name="Shanmugam K.T."/>
        </authorList>
    </citation>
    <scope>NUCLEOTIDE SEQUENCE [LARGE SCALE GENOMIC DNA]</scope>
    <source>
        <strain evidence="1 2">36D1</strain>
    </source>
</reference>